<protein>
    <submittedName>
        <fullName evidence="1">Unannotated protein</fullName>
    </submittedName>
</protein>
<proteinExistence type="predicted"/>
<gene>
    <name evidence="1" type="ORF">UFOPK3574_00335</name>
</gene>
<dbReference type="SUPFAM" id="SSF52540">
    <property type="entry name" value="P-loop containing nucleoside triphosphate hydrolases"/>
    <property type="match status" value="1"/>
</dbReference>
<name>A0A6J5YZ91_9ZZZZ</name>
<evidence type="ECO:0000313" key="1">
    <source>
        <dbReference type="EMBL" id="CAB4332933.1"/>
    </source>
</evidence>
<dbReference type="Gene3D" id="3.40.50.300">
    <property type="entry name" value="P-loop containing nucleotide triphosphate hydrolases"/>
    <property type="match status" value="1"/>
</dbReference>
<accession>A0A6J5YZ91</accession>
<dbReference type="EMBL" id="CAESAF010000019">
    <property type="protein sequence ID" value="CAB4332933.1"/>
    <property type="molecule type" value="Genomic_DNA"/>
</dbReference>
<sequence>MDDLVQPSVITAIADAEFEGMVSSALFESGWSVIARPLDFATLEKNLNEAAGKNVLVIYSVDLPGLTEAKLSQLAPLNLSLFGFADLSGSARGFGDISQRPSNPEELLAYIRGNIRSPLLRVPLLQSKEKFKAKIIGIGSAGHHTGATTLALNLSQELSLLGNRTLLIDANFQASAIATLLDLRKIADEDRWRDLSENLSVAEITQHNIADFSIRAIEAAAYFDFIVVDLGSIQNICSDLSDRRWTSQVKIWVSRFAHSIFISSGSDVLQVKRLRQLCDDLAEVRIPAQISLLITPTETASKGMKLQIVDFQPFLPKQLRYLPLDSKICAAARTERTMLSEINAKAPLRKAFAAIALQITT</sequence>
<dbReference type="InterPro" id="IPR027417">
    <property type="entry name" value="P-loop_NTPase"/>
</dbReference>
<reference evidence="1" key="1">
    <citation type="submission" date="2020-05" db="EMBL/GenBank/DDBJ databases">
        <authorList>
            <person name="Chiriac C."/>
            <person name="Salcher M."/>
            <person name="Ghai R."/>
            <person name="Kavagutti S V."/>
        </authorList>
    </citation>
    <scope>NUCLEOTIDE SEQUENCE</scope>
</reference>
<organism evidence="1">
    <name type="scientific">freshwater metagenome</name>
    <dbReference type="NCBI Taxonomy" id="449393"/>
    <lineage>
        <taxon>unclassified sequences</taxon>
        <taxon>metagenomes</taxon>
        <taxon>ecological metagenomes</taxon>
    </lineage>
</organism>
<dbReference type="AlphaFoldDB" id="A0A6J5YZ91"/>